<evidence type="ECO:0008006" key="5">
    <source>
        <dbReference type="Google" id="ProtNLM"/>
    </source>
</evidence>
<gene>
    <name evidence="3" type="ORF">DK873_00300</name>
</gene>
<evidence type="ECO:0000259" key="1">
    <source>
        <dbReference type="Pfam" id="PF16116"/>
    </source>
</evidence>
<protein>
    <recommendedName>
        <fullName evidence="5">DUF4874 domain-containing protein</fullName>
    </recommendedName>
</protein>
<organism evidence="3 4">
    <name type="scientific">Lactobacillus melliventris</name>
    <dbReference type="NCBI Taxonomy" id="1218507"/>
    <lineage>
        <taxon>Bacteria</taxon>
        <taxon>Bacillati</taxon>
        <taxon>Bacillota</taxon>
        <taxon>Bacilli</taxon>
        <taxon>Lactobacillales</taxon>
        <taxon>Lactobacillaceae</taxon>
        <taxon>Lactobacillus</taxon>
    </lineage>
</organism>
<dbReference type="Pfam" id="PF16173">
    <property type="entry name" value="DUF4874"/>
    <property type="match status" value="1"/>
</dbReference>
<dbReference type="Pfam" id="PF16116">
    <property type="entry name" value="DUF4832"/>
    <property type="match status" value="1"/>
</dbReference>
<proteinExistence type="predicted"/>
<comment type="caution">
    <text evidence="3">The sequence shown here is derived from an EMBL/GenBank/DDBJ whole genome shotgun (WGS) entry which is preliminary data.</text>
</comment>
<dbReference type="Proteomes" id="UP000247698">
    <property type="component" value="Unassembled WGS sequence"/>
</dbReference>
<evidence type="ECO:0000259" key="2">
    <source>
        <dbReference type="Pfam" id="PF16173"/>
    </source>
</evidence>
<dbReference type="EMBL" id="QGLG01000001">
    <property type="protein sequence ID" value="PXY86029.1"/>
    <property type="molecule type" value="Genomic_DNA"/>
</dbReference>
<dbReference type="RefSeq" id="WP_110445354.1">
    <property type="nucleotide sequence ID" value="NZ_QGLG01000001.1"/>
</dbReference>
<sequence>MVVRHVWLMNVSGQMASIGLNYDRGIIMKKAFKKLTLIAVFLGLFLLPSQQNLSSVKAATVTGYDEKPLTEQQNQEMANNTDRGFRLELNLNVKTGKGLWANADKTGIAQMQNAVATFAADNPRLAQVYFYLTDYKNKPLDQTAFNNMDQYFQKLKQYHLQAVLRFAYIWDDAHPKSQEPTTEQVVAHIKQLAPWIAQHRDQIANLQAGFIGAWGEWDSGARSRMNEKEILQAMLANTPKDLFIQVRYYNIKSRNVDPQSSDWQRVGFHDDYLIGRPHVWNTAGADPNSAEWQAMAKQSQSVPVDGEMIWGSANASDNNGQLISAPLIAQRLAAHHFTSLSIAHNYKEDGKDYSLSAWKRQLVTPALLDQYKLPYQKSWFKDANDNEVSRSWYEYIRDYLGYRLAVKDISYQNDEQNIDYQVNLINYGLAAPVLINKAELVLLDAAKNVVAAKDVTDIAHLQPLQTLPIKWQVDKALVSQAKYLAFKFTGYSNTGNRLANNINFADGYNYLLTLN</sequence>
<feature type="domain" description="DUF4874" evidence="2">
    <location>
        <begin position="80"/>
        <end position="250"/>
    </location>
</feature>
<name>A0ABX5N412_9LACO</name>
<reference evidence="3 4" key="1">
    <citation type="submission" date="2018-05" db="EMBL/GenBank/DDBJ databases">
        <title>Reference genomes for bee gut microbiota database.</title>
        <authorList>
            <person name="Ellegaard K.M."/>
        </authorList>
    </citation>
    <scope>NUCLEOTIDE SEQUENCE [LARGE SCALE GENOMIC DNA]</scope>
    <source>
        <strain evidence="3 4">ESL0184</strain>
    </source>
</reference>
<dbReference type="InterPro" id="IPR032267">
    <property type="entry name" value="DUF4832"/>
</dbReference>
<keyword evidence="4" id="KW-1185">Reference proteome</keyword>
<feature type="domain" description="DUF4832" evidence="1">
    <location>
        <begin position="265"/>
        <end position="472"/>
    </location>
</feature>
<evidence type="ECO:0000313" key="3">
    <source>
        <dbReference type="EMBL" id="PXY86029.1"/>
    </source>
</evidence>
<accession>A0ABX5N412</accession>
<dbReference type="InterPro" id="IPR032379">
    <property type="entry name" value="DUF4874"/>
</dbReference>
<evidence type="ECO:0000313" key="4">
    <source>
        <dbReference type="Proteomes" id="UP000247698"/>
    </source>
</evidence>